<organism evidence="1">
    <name type="scientific">hydrothermal vent metagenome</name>
    <dbReference type="NCBI Taxonomy" id="652676"/>
    <lineage>
        <taxon>unclassified sequences</taxon>
        <taxon>metagenomes</taxon>
        <taxon>ecological metagenomes</taxon>
    </lineage>
</organism>
<dbReference type="EMBL" id="UOFF01000221">
    <property type="protein sequence ID" value="VAW56405.1"/>
    <property type="molecule type" value="Genomic_DNA"/>
</dbReference>
<gene>
    <name evidence="1" type="ORF">MNBD_GAMMA07-2749</name>
</gene>
<sequence>MQAEIDALIETFSADEYIINIIRRAMTNAQDIMIESKSHGYIIILAKEAEYFAKVDNLPEFCNMSAKSLKITVLNEKKLNEYKTGIGRNIDELLWQAGYYASNGRLLEGCFWNDVIKLNYWPNFTRLPMTPNSLRIAALLAVHPVTIEHTILVLKVKREEVYQFYCASLCAGAVSTIKGNGDAPIPSLKPHRRNALLGLLLSKIASI</sequence>
<name>A0A3B0WKL0_9ZZZZ</name>
<proteinExistence type="predicted"/>
<dbReference type="AlphaFoldDB" id="A0A3B0WKL0"/>
<evidence type="ECO:0000313" key="1">
    <source>
        <dbReference type="EMBL" id="VAW56405.1"/>
    </source>
</evidence>
<accession>A0A3B0WKL0</accession>
<protein>
    <submittedName>
        <fullName evidence="1">Uncharacterized protein</fullName>
    </submittedName>
</protein>
<reference evidence="1" key="1">
    <citation type="submission" date="2018-06" db="EMBL/GenBank/DDBJ databases">
        <authorList>
            <person name="Zhirakovskaya E."/>
        </authorList>
    </citation>
    <scope>NUCLEOTIDE SEQUENCE</scope>
</reference>